<accession>A0ACA9MZ77</accession>
<name>A0ACA9MZ77_9GLOM</name>
<evidence type="ECO:0000313" key="1">
    <source>
        <dbReference type="EMBL" id="CAG8621772.1"/>
    </source>
</evidence>
<proteinExistence type="predicted"/>
<feature type="non-terminal residue" evidence="1">
    <location>
        <position position="1"/>
    </location>
</feature>
<comment type="caution">
    <text evidence="1">The sequence shown here is derived from an EMBL/GenBank/DDBJ whole genome shotgun (WGS) entry which is preliminary data.</text>
</comment>
<sequence>IKVHMSFPATHMVLISTQNITQEQDGKCFSTKYVDSDFSMLWSFAKSNSPCGTTEAKEIAHNKGAMCLSNQYKITMFLCNGYVKHSKLWCPYCLNKYENLCCEVLGPPSSICQPDFLKTLEYPRGLGLDIYYQQYGFVIEKWHNMKNIKDYNELALWKVEVPQEKLNNSLMKTEIEQLGGREMCIISKFRKFFPEGYVPLDETIHIIVQCPFVTGAFKNKTEISRLEELGGTTYQGEEHGDAYESVDLTLGTVCKREPTINRLLKCLLERRIILVRSPPMAGKTTLAQLLEHGILQSNDVKKGLKRVFRISLLWMERRNESWTFAERFKELMNVTWDEFLDKCGITTTFLIIDEVQKIYKPENEAEPRHGRSVFWDSFKYILQSSRVYIVAFASYGYYGAYTAHGDHAIMDISPCSLQKSNMWRFEDVCFTKEEFNSYFNYFCVKNLQMLKEEDILLLSCYVSEITSFHSGLVAFTMNQIHMRFVKNTFEHLTFAKVFAYLKSRDFNDYLKDIRAMPKITDMLDEEKRIADTTNILVDTGMIKEGYSTINFPAPLVRATYLQNRFGSVARSKSPPNSFKDFIILVFAKISSKVLQKSLDIDNDYRLLERVWQMEFYHASMQVLPADIYASVDIGAIFGSEGCLYFYINDQRNWAIELLRNGDKLQEHQQKFQKNGQYASIFKYAKDKKELPEQKGKDMIYALCAENFESVQLMYPNESNDHVQLLGEEENLLGHDISEFLDTST</sequence>
<organism evidence="1 2">
    <name type="scientific">Racocetra persica</name>
    <dbReference type="NCBI Taxonomy" id="160502"/>
    <lineage>
        <taxon>Eukaryota</taxon>
        <taxon>Fungi</taxon>
        <taxon>Fungi incertae sedis</taxon>
        <taxon>Mucoromycota</taxon>
        <taxon>Glomeromycotina</taxon>
        <taxon>Glomeromycetes</taxon>
        <taxon>Diversisporales</taxon>
        <taxon>Gigasporaceae</taxon>
        <taxon>Racocetra</taxon>
    </lineage>
</organism>
<reference evidence="1" key="1">
    <citation type="submission" date="2021-06" db="EMBL/GenBank/DDBJ databases">
        <authorList>
            <person name="Kallberg Y."/>
            <person name="Tangrot J."/>
            <person name="Rosling A."/>
        </authorList>
    </citation>
    <scope>NUCLEOTIDE SEQUENCE</scope>
    <source>
        <strain evidence="1">MA461A</strain>
    </source>
</reference>
<gene>
    <name evidence="1" type="ORF">RPERSI_LOCUS6742</name>
</gene>
<dbReference type="EMBL" id="CAJVQC010010897">
    <property type="protein sequence ID" value="CAG8621772.1"/>
    <property type="molecule type" value="Genomic_DNA"/>
</dbReference>
<protein>
    <submittedName>
        <fullName evidence="1">22928_t:CDS:1</fullName>
    </submittedName>
</protein>
<keyword evidence="2" id="KW-1185">Reference proteome</keyword>
<dbReference type="Proteomes" id="UP000789920">
    <property type="component" value="Unassembled WGS sequence"/>
</dbReference>
<evidence type="ECO:0000313" key="2">
    <source>
        <dbReference type="Proteomes" id="UP000789920"/>
    </source>
</evidence>